<protein>
    <submittedName>
        <fullName evidence="3">DnaJ C-terminal domain-containing protein</fullName>
    </submittedName>
</protein>
<dbReference type="Gene3D" id="2.60.260.20">
    <property type="entry name" value="Urease metallochaperone UreE, N-terminal domain"/>
    <property type="match status" value="1"/>
</dbReference>
<dbReference type="SUPFAM" id="SSF49493">
    <property type="entry name" value="HSP40/DnaJ peptide-binding domain"/>
    <property type="match status" value="1"/>
</dbReference>
<evidence type="ECO:0000256" key="1">
    <source>
        <dbReference type="SAM" id="MobiDB-lite"/>
    </source>
</evidence>
<gene>
    <name evidence="3" type="ORF">RND61_02875</name>
</gene>
<dbReference type="EMBL" id="JAWCTQ010000002">
    <property type="protein sequence ID" value="MDT9681030.1"/>
    <property type="molecule type" value="Genomic_DNA"/>
</dbReference>
<feature type="region of interest" description="Disordered" evidence="1">
    <location>
        <begin position="1"/>
        <end position="23"/>
    </location>
</feature>
<evidence type="ECO:0000313" key="4">
    <source>
        <dbReference type="Proteomes" id="UP001250181"/>
    </source>
</evidence>
<dbReference type="InterPro" id="IPR002939">
    <property type="entry name" value="DnaJ_C"/>
</dbReference>
<dbReference type="RefSeq" id="WP_315876114.1">
    <property type="nucleotide sequence ID" value="NZ_JAWCTQ010000002.1"/>
</dbReference>
<evidence type="ECO:0000259" key="2">
    <source>
        <dbReference type="Pfam" id="PF01556"/>
    </source>
</evidence>
<name>A0ABU3QE41_9ACTN</name>
<proteinExistence type="predicted"/>
<organism evidence="3 4">
    <name type="scientific">Streptomyces tamarix</name>
    <dbReference type="NCBI Taxonomy" id="3078565"/>
    <lineage>
        <taxon>Bacteria</taxon>
        <taxon>Bacillati</taxon>
        <taxon>Actinomycetota</taxon>
        <taxon>Actinomycetes</taxon>
        <taxon>Kitasatosporales</taxon>
        <taxon>Streptomycetaceae</taxon>
        <taxon>Streptomyces</taxon>
    </lineage>
</organism>
<feature type="domain" description="Chaperone DnaJ C-terminal" evidence="2">
    <location>
        <begin position="1"/>
        <end position="31"/>
    </location>
</feature>
<accession>A0ABU3QE41</accession>
<reference evidence="3 4" key="1">
    <citation type="submission" date="2023-09" db="EMBL/GenBank/DDBJ databases">
        <title>Streptomyces sp. nov.: A antagonism against Alternaria gaisen Producing Streptochlin, Isolated from Tamarix root soil.</title>
        <authorList>
            <person name="Chen Y."/>
        </authorList>
    </citation>
    <scope>NUCLEOTIDE SEQUENCE [LARGE SCALE GENOMIC DNA]</scope>
    <source>
        <strain evidence="3 4">TRM76323</strain>
    </source>
</reference>
<dbReference type="Pfam" id="PF01556">
    <property type="entry name" value="DnaJ_C"/>
    <property type="match status" value="1"/>
</dbReference>
<sequence length="33" mass="3512">MKDGQRIRLRKLGGPGKNGGTPGDLYVTVQIAD</sequence>
<keyword evidence="4" id="KW-1185">Reference proteome</keyword>
<dbReference type="InterPro" id="IPR008971">
    <property type="entry name" value="HSP40/DnaJ_pept-bd"/>
</dbReference>
<comment type="caution">
    <text evidence="3">The sequence shown here is derived from an EMBL/GenBank/DDBJ whole genome shotgun (WGS) entry which is preliminary data.</text>
</comment>
<dbReference type="Proteomes" id="UP001250181">
    <property type="component" value="Unassembled WGS sequence"/>
</dbReference>
<feature type="compositionally biased region" description="Gly residues" evidence="1">
    <location>
        <begin position="13"/>
        <end position="22"/>
    </location>
</feature>
<evidence type="ECO:0000313" key="3">
    <source>
        <dbReference type="EMBL" id="MDT9681030.1"/>
    </source>
</evidence>